<comment type="caution">
    <text evidence="6">The sequence shown here is derived from an EMBL/GenBank/DDBJ whole genome shotgun (WGS) entry which is preliminary data.</text>
</comment>
<dbReference type="GO" id="GO:0000162">
    <property type="term" value="P:L-tryptophan biosynthetic process"/>
    <property type="evidence" value="ECO:0007669"/>
    <property type="project" value="TreeGrafter"/>
</dbReference>
<dbReference type="InterPro" id="IPR044524">
    <property type="entry name" value="Isoase_HisA-like"/>
</dbReference>
<dbReference type="CDD" id="cd04723">
    <property type="entry name" value="HisA_HisF"/>
    <property type="match status" value="1"/>
</dbReference>
<keyword evidence="2 5" id="KW-0028">Amino-acid biosynthesis</keyword>
<proteinExistence type="inferred from homology"/>
<dbReference type="EMBL" id="PUEJ01000007">
    <property type="protein sequence ID" value="PRH85725.1"/>
    <property type="molecule type" value="Genomic_DNA"/>
</dbReference>
<evidence type="ECO:0000313" key="7">
    <source>
        <dbReference type="Proteomes" id="UP000237682"/>
    </source>
</evidence>
<reference evidence="6 7" key="1">
    <citation type="submission" date="2018-02" db="EMBL/GenBank/DDBJ databases">
        <title>Whole genome sequencing of endophytic bacterium.</title>
        <authorList>
            <person name="Eedara R."/>
            <person name="Podile A.R."/>
        </authorList>
    </citation>
    <scope>NUCLEOTIDE SEQUENCE [LARGE SCALE GENOMIC DNA]</scope>
    <source>
        <strain evidence="6 7">RP1T</strain>
    </source>
</reference>
<dbReference type="AlphaFoldDB" id="A0A2S9Q8P7"/>
<evidence type="ECO:0000256" key="1">
    <source>
        <dbReference type="ARBA" id="ARBA00009667"/>
    </source>
</evidence>
<dbReference type="InterPro" id="IPR011060">
    <property type="entry name" value="RibuloseP-bd_barrel"/>
</dbReference>
<name>A0A2S9Q8P7_9HYPH</name>
<dbReference type="Proteomes" id="UP000237682">
    <property type="component" value="Unassembled WGS sequence"/>
</dbReference>
<accession>A0A2S9Q8P7</accession>
<keyword evidence="7" id="KW-1185">Reference proteome</keyword>
<evidence type="ECO:0000256" key="3">
    <source>
        <dbReference type="ARBA" id="ARBA00023102"/>
    </source>
</evidence>
<dbReference type="GO" id="GO:0000105">
    <property type="term" value="P:L-histidine biosynthetic process"/>
    <property type="evidence" value="ECO:0007669"/>
    <property type="project" value="UniProtKB-KW"/>
</dbReference>
<dbReference type="Gene3D" id="3.20.20.70">
    <property type="entry name" value="Aldolase class I"/>
    <property type="match status" value="1"/>
</dbReference>
<comment type="pathway">
    <text evidence="4">Amino-acid biosynthesis.</text>
</comment>
<keyword evidence="3 5" id="KW-0368">Histidine biosynthesis</keyword>
<dbReference type="SUPFAM" id="SSF51366">
    <property type="entry name" value="Ribulose-phoshate binding barrel"/>
    <property type="match status" value="1"/>
</dbReference>
<dbReference type="InterPro" id="IPR006062">
    <property type="entry name" value="His_biosynth"/>
</dbReference>
<dbReference type="OrthoDB" id="8535539at2"/>
<evidence type="ECO:0000256" key="5">
    <source>
        <dbReference type="RuleBase" id="RU003657"/>
    </source>
</evidence>
<organism evidence="6 7">
    <name type="scientific">Labrys okinawensis</name>
    <dbReference type="NCBI Taxonomy" id="346911"/>
    <lineage>
        <taxon>Bacteria</taxon>
        <taxon>Pseudomonadati</taxon>
        <taxon>Pseudomonadota</taxon>
        <taxon>Alphaproteobacteria</taxon>
        <taxon>Hyphomicrobiales</taxon>
        <taxon>Xanthobacteraceae</taxon>
        <taxon>Labrys</taxon>
    </lineage>
</organism>
<dbReference type="GO" id="GO:0005737">
    <property type="term" value="C:cytoplasm"/>
    <property type="evidence" value="ECO:0007669"/>
    <property type="project" value="TreeGrafter"/>
</dbReference>
<evidence type="ECO:0000313" key="6">
    <source>
        <dbReference type="EMBL" id="PRH85725.1"/>
    </source>
</evidence>
<comment type="similarity">
    <text evidence="1 5">Belongs to the HisA/HisF family.</text>
</comment>
<dbReference type="GO" id="GO:0003949">
    <property type="term" value="F:1-(5-phosphoribosyl)-5-[(5-phosphoribosylamino)methylideneamino]imidazole-4-carboxamide isomerase activity"/>
    <property type="evidence" value="ECO:0007669"/>
    <property type="project" value="InterPro"/>
</dbReference>
<protein>
    <submittedName>
        <fullName evidence="6">Nickel transporter</fullName>
    </submittedName>
</protein>
<dbReference type="Pfam" id="PF00977">
    <property type="entry name" value="His_biosynth"/>
    <property type="match status" value="1"/>
</dbReference>
<gene>
    <name evidence="6" type="ORF">C5L14_19370</name>
</gene>
<dbReference type="PANTHER" id="PTHR43090:SF2">
    <property type="entry name" value="1-(5-PHOSPHORIBOSYL)-5-[(5-PHOSPHORIBOSYLAMINO)METHYLIDENEAMINO] IMIDAZOLE-4-CARBOXAMIDE ISOMERASE"/>
    <property type="match status" value="1"/>
</dbReference>
<evidence type="ECO:0000256" key="2">
    <source>
        <dbReference type="ARBA" id="ARBA00022605"/>
    </source>
</evidence>
<dbReference type="PANTHER" id="PTHR43090">
    <property type="entry name" value="1-(5-PHOSPHORIBOSYL)-5-[(5-PHOSPHORIBOSYLAMINO)METHYLIDENEAMINO] IMIDAZOLE-4-CARBOXAMIDE ISOMERASE"/>
    <property type="match status" value="1"/>
</dbReference>
<dbReference type="InterPro" id="IPR013785">
    <property type="entry name" value="Aldolase_TIM"/>
</dbReference>
<evidence type="ECO:0000256" key="4">
    <source>
        <dbReference type="ARBA" id="ARBA00029440"/>
    </source>
</evidence>
<sequence>MPAPYRQDKSRASADGSAGVEIVPVIDLRHGSVVRAKAGDRALYRPIVTPLSPTADPVDVATGLLNAAPSRQLYVADLDGIEGRGRDTASLRRLATAFPTVRLWIDAGIATRSQAEAFLDEGLGLPVLGSESQSDDRLVRDLADHAVLSLDFRGDDYVGPDAILATPSIWPERVIVMTLGRVGMGSGPDLERLSALREQAPARCRLYAAGGLRDRRDLAALASIGISGILVASALHDGRL</sequence>
<dbReference type="RefSeq" id="WP_105863722.1">
    <property type="nucleotide sequence ID" value="NZ_PUEJ01000007.1"/>
</dbReference>